<accession>A0A3D3YKM7</accession>
<dbReference type="GO" id="GO:0009349">
    <property type="term" value="C:riboflavin synthase complex"/>
    <property type="evidence" value="ECO:0007669"/>
    <property type="project" value="UniProtKB-UniRule"/>
</dbReference>
<proteinExistence type="inferred from homology"/>
<organism evidence="8 9">
    <name type="scientific">Alistipes communis</name>
    <dbReference type="NCBI Taxonomy" id="2585118"/>
    <lineage>
        <taxon>Bacteria</taxon>
        <taxon>Pseudomonadati</taxon>
        <taxon>Bacteroidota</taxon>
        <taxon>Bacteroidia</taxon>
        <taxon>Bacteroidales</taxon>
        <taxon>Rikenellaceae</taxon>
        <taxon>Alistipes</taxon>
    </lineage>
</organism>
<feature type="binding site" evidence="7">
    <location>
        <begin position="88"/>
        <end position="90"/>
    </location>
    <ligand>
        <name>5-amino-6-(D-ribitylamino)uracil</name>
        <dbReference type="ChEBI" id="CHEBI:15934"/>
    </ligand>
</feature>
<feature type="binding site" evidence="7">
    <location>
        <position position="121"/>
    </location>
    <ligand>
        <name>5-amino-6-(D-ribitylamino)uracil</name>
        <dbReference type="ChEBI" id="CHEBI:15934"/>
    </ligand>
</feature>
<dbReference type="GeneID" id="78342144"/>
<keyword evidence="9" id="KW-1185">Reference proteome</keyword>
<dbReference type="STRING" id="1118061.GCA_000311925_01226"/>
<feature type="binding site" evidence="7">
    <location>
        <begin position="93"/>
        <end position="94"/>
    </location>
    <ligand>
        <name>(2S)-2-hydroxy-3-oxobutyl phosphate</name>
        <dbReference type="ChEBI" id="CHEBI:58830"/>
    </ligand>
</feature>
<evidence type="ECO:0000256" key="4">
    <source>
        <dbReference type="ARBA" id="ARBA00022619"/>
    </source>
</evidence>
<comment type="similarity">
    <text evidence="2 7">Belongs to the DMRL synthase family.</text>
</comment>
<dbReference type="EC" id="2.5.1.78" evidence="3 7"/>
<dbReference type="CDD" id="cd09209">
    <property type="entry name" value="Lumazine_synthase-I"/>
    <property type="match status" value="1"/>
</dbReference>
<dbReference type="PANTHER" id="PTHR21058:SF0">
    <property type="entry name" value="6,7-DIMETHYL-8-RIBITYLLUMAZINE SYNTHASE"/>
    <property type="match status" value="1"/>
</dbReference>
<dbReference type="InterPro" id="IPR002180">
    <property type="entry name" value="LS/RS"/>
</dbReference>
<dbReference type="GO" id="GO:0000906">
    <property type="term" value="F:6,7-dimethyl-8-ribityllumazine synthase activity"/>
    <property type="evidence" value="ECO:0007669"/>
    <property type="project" value="UniProtKB-UniRule"/>
</dbReference>
<accession>A0A4Y1XJS4</accession>
<reference evidence="9" key="1">
    <citation type="submission" date="2019-06" db="EMBL/GenBank/DDBJ databases">
        <title>Alistipes onderdonkii subsp. vulgaris subsp. nov., Alistipes dispar sp. nov. and Alistipes communis sp. nov., isolated from human faeces, and creation of Alistipes onderdonkii subsp. onderdonkii subsp. nov.</title>
        <authorList>
            <person name="Sakamoto M."/>
            <person name="Ikeyama N."/>
            <person name="Ogata Y."/>
            <person name="Suda W."/>
            <person name="Iino T."/>
            <person name="Hattori M."/>
            <person name="Ohkuma M."/>
        </authorList>
    </citation>
    <scope>NUCLEOTIDE SEQUENCE [LARGE SCALE GENOMIC DNA]</scope>
    <source>
        <strain evidence="9">5CBH24</strain>
    </source>
</reference>
<dbReference type="UniPathway" id="UPA00275">
    <property type="reaction ID" value="UER00404"/>
</dbReference>
<evidence type="ECO:0000256" key="5">
    <source>
        <dbReference type="ARBA" id="ARBA00022679"/>
    </source>
</evidence>
<dbReference type="GO" id="GO:0009231">
    <property type="term" value="P:riboflavin biosynthetic process"/>
    <property type="evidence" value="ECO:0007669"/>
    <property type="project" value="UniProtKB-UniRule"/>
</dbReference>
<accession>A0A4Y1WSQ0</accession>
<keyword evidence="5 7" id="KW-0808">Transferase</keyword>
<feature type="binding site" evidence="7">
    <location>
        <begin position="64"/>
        <end position="66"/>
    </location>
    <ligand>
        <name>5-amino-6-(D-ribitylamino)uracil</name>
        <dbReference type="ChEBI" id="CHEBI:15934"/>
    </ligand>
</feature>
<feature type="binding site" evidence="7">
    <location>
        <position position="135"/>
    </location>
    <ligand>
        <name>(2S)-2-hydroxy-3-oxobutyl phosphate</name>
        <dbReference type="ChEBI" id="CHEBI:58830"/>
    </ligand>
</feature>
<dbReference type="GO" id="GO:0005829">
    <property type="term" value="C:cytosol"/>
    <property type="evidence" value="ECO:0007669"/>
    <property type="project" value="TreeGrafter"/>
</dbReference>
<comment type="pathway">
    <text evidence="1 7">Cofactor biosynthesis; riboflavin biosynthesis; riboflavin from 2-hydroxy-3-oxobutyl phosphate and 5-amino-6-(D-ribitylamino)uracil: step 1/2.</text>
</comment>
<name>A0A3D3YKM7_9BACT</name>
<dbReference type="AlphaFoldDB" id="A0A3D3YKM7"/>
<gene>
    <name evidence="7 8" type="primary">ribH</name>
    <name evidence="8" type="ORF">A5CBH24_14240</name>
</gene>
<evidence type="ECO:0000256" key="1">
    <source>
        <dbReference type="ARBA" id="ARBA00004917"/>
    </source>
</evidence>
<feature type="active site" description="Proton donor" evidence="7">
    <location>
        <position position="96"/>
    </location>
</feature>
<dbReference type="Gene3D" id="3.40.50.960">
    <property type="entry name" value="Lumazine/riboflavin synthase"/>
    <property type="match status" value="1"/>
</dbReference>
<dbReference type="Proteomes" id="UP000318946">
    <property type="component" value="Chromosome"/>
</dbReference>
<dbReference type="PANTHER" id="PTHR21058">
    <property type="entry name" value="6,7-DIMETHYL-8-RIBITYLLUMAZINE SYNTHASE DMRL SYNTHASE LUMAZINE SYNTHASE"/>
    <property type="match status" value="1"/>
</dbReference>
<sequence length="174" mass="18984">MATKHRNLSQLNSPLPSAEEMKFGIVVAEWNPEVTEGLLSGAVHTLRSAGCPEHNIQIKYVPGTFELSLGAQFFAEYTDVDAVIVLGCVIQGDTRHFDFVCQGVTQGVMQLQLQWNMPIAFGVLTTNDLQQALDRSGGRLGNKGDEAAAAAIQMVHLQDEMDTEENALDRKAIN</sequence>
<feature type="binding site" evidence="7">
    <location>
        <position position="30"/>
    </location>
    <ligand>
        <name>5-amino-6-(D-ribitylamino)uracil</name>
        <dbReference type="ChEBI" id="CHEBI:15934"/>
    </ligand>
</feature>
<dbReference type="InterPro" id="IPR034964">
    <property type="entry name" value="LS"/>
</dbReference>
<dbReference type="KEGG" id="acou:A5CBH24_14240"/>
<dbReference type="OrthoDB" id="9809709at2"/>
<dbReference type="HAMAP" id="MF_00178">
    <property type="entry name" value="Lumazine_synth"/>
    <property type="match status" value="1"/>
</dbReference>
<evidence type="ECO:0000256" key="6">
    <source>
        <dbReference type="ARBA" id="ARBA00048785"/>
    </source>
</evidence>
<keyword evidence="4 7" id="KW-0686">Riboflavin biosynthesis</keyword>
<dbReference type="EMBL" id="AP019735">
    <property type="protein sequence ID" value="BBL04111.1"/>
    <property type="molecule type" value="Genomic_DNA"/>
</dbReference>
<dbReference type="RefSeq" id="WP_019130441.1">
    <property type="nucleotide sequence ID" value="NZ_AP019735.1"/>
</dbReference>
<evidence type="ECO:0000313" key="9">
    <source>
        <dbReference type="Proteomes" id="UP000318946"/>
    </source>
</evidence>
<dbReference type="NCBIfam" id="TIGR00114">
    <property type="entry name" value="lumazine-synth"/>
    <property type="match status" value="1"/>
</dbReference>
<dbReference type="Pfam" id="PF00885">
    <property type="entry name" value="DMRL_synthase"/>
    <property type="match status" value="1"/>
</dbReference>
<evidence type="ECO:0000256" key="2">
    <source>
        <dbReference type="ARBA" id="ARBA00007424"/>
    </source>
</evidence>
<evidence type="ECO:0000256" key="7">
    <source>
        <dbReference type="HAMAP-Rule" id="MF_00178"/>
    </source>
</evidence>
<evidence type="ECO:0000313" key="8">
    <source>
        <dbReference type="EMBL" id="BBL04111.1"/>
    </source>
</evidence>
<evidence type="ECO:0000256" key="3">
    <source>
        <dbReference type="ARBA" id="ARBA00012664"/>
    </source>
</evidence>
<protein>
    <recommendedName>
        <fullName evidence="3 7">6,7-dimethyl-8-ribityllumazine synthase</fullName>
        <shortName evidence="7">DMRL synthase</shortName>
        <shortName evidence="7">LS</shortName>
        <shortName evidence="7">Lumazine synthase</shortName>
        <ecNumber evidence="3 7">2.5.1.78</ecNumber>
    </recommendedName>
</protein>
<dbReference type="SUPFAM" id="SSF52121">
    <property type="entry name" value="Lumazine synthase"/>
    <property type="match status" value="1"/>
</dbReference>
<comment type="catalytic activity">
    <reaction evidence="6 7">
        <text>(2S)-2-hydroxy-3-oxobutyl phosphate + 5-amino-6-(D-ribitylamino)uracil = 6,7-dimethyl-8-(1-D-ribityl)lumazine + phosphate + 2 H2O + H(+)</text>
        <dbReference type="Rhea" id="RHEA:26152"/>
        <dbReference type="ChEBI" id="CHEBI:15377"/>
        <dbReference type="ChEBI" id="CHEBI:15378"/>
        <dbReference type="ChEBI" id="CHEBI:15934"/>
        <dbReference type="ChEBI" id="CHEBI:43474"/>
        <dbReference type="ChEBI" id="CHEBI:58201"/>
        <dbReference type="ChEBI" id="CHEBI:58830"/>
        <dbReference type="EC" id="2.5.1.78"/>
    </reaction>
</comment>
<comment type="function">
    <text evidence="7">Catalyzes the formation of 6,7-dimethyl-8-ribityllumazine by condensation of 5-amino-6-(D-ribitylamino)uracil with 3,4-dihydroxy-2-butanone 4-phosphate. This is the penultimate step in the biosynthesis of riboflavin.</text>
</comment>
<dbReference type="InterPro" id="IPR036467">
    <property type="entry name" value="LS/RS_sf"/>
</dbReference>